<evidence type="ECO:0000313" key="3">
    <source>
        <dbReference type="EMBL" id="MPN41206.1"/>
    </source>
</evidence>
<dbReference type="PANTHER" id="PTHR43185">
    <property type="entry name" value="FERROUS IRON TRANSPORT PROTEIN B"/>
    <property type="match status" value="1"/>
</dbReference>
<sequence length="132" mass="14678">MEITPKVIVCVNLIDEARKKNISVDINALEQELGVPVVATAARDGEGLNTLIDTLYQVANGSRITSPRKVLYSDEVEEAIQQLLPDVVQLFGSVINPRWIALRLLDGDNNFIKCITHYLSVNNHQRLEAVVI</sequence>
<dbReference type="SUPFAM" id="SSF52540">
    <property type="entry name" value="P-loop containing nucleoside triphosphate hydrolases"/>
    <property type="match status" value="1"/>
</dbReference>
<dbReference type="Pfam" id="PF17910">
    <property type="entry name" value="FeoB_Cyto"/>
    <property type="match status" value="1"/>
</dbReference>
<evidence type="ECO:0000259" key="2">
    <source>
        <dbReference type="Pfam" id="PF17910"/>
    </source>
</evidence>
<name>A0A645HRJ3_9ZZZZ</name>
<organism evidence="3">
    <name type="scientific">bioreactor metagenome</name>
    <dbReference type="NCBI Taxonomy" id="1076179"/>
    <lineage>
        <taxon>unclassified sequences</taxon>
        <taxon>metagenomes</taxon>
        <taxon>ecological metagenomes</taxon>
    </lineage>
</organism>
<reference evidence="3" key="1">
    <citation type="submission" date="2019-08" db="EMBL/GenBank/DDBJ databases">
        <authorList>
            <person name="Kucharzyk K."/>
            <person name="Murdoch R.W."/>
            <person name="Higgins S."/>
            <person name="Loffler F."/>
        </authorList>
    </citation>
    <scope>NUCLEOTIDE SEQUENCE</scope>
</reference>
<dbReference type="EMBL" id="VSSQ01098095">
    <property type="protein sequence ID" value="MPN41206.1"/>
    <property type="molecule type" value="Genomic_DNA"/>
</dbReference>
<dbReference type="GO" id="GO:0005886">
    <property type="term" value="C:plasma membrane"/>
    <property type="evidence" value="ECO:0007669"/>
    <property type="project" value="TreeGrafter"/>
</dbReference>
<protein>
    <recommendedName>
        <fullName evidence="4">Ferrous iron transport protein B</fullName>
    </recommendedName>
</protein>
<dbReference type="InterPro" id="IPR050860">
    <property type="entry name" value="FeoB_GTPase"/>
</dbReference>
<dbReference type="GO" id="GO:0015093">
    <property type="term" value="F:ferrous iron transmembrane transporter activity"/>
    <property type="evidence" value="ECO:0007669"/>
    <property type="project" value="TreeGrafter"/>
</dbReference>
<dbReference type="InterPro" id="IPR027417">
    <property type="entry name" value="P-loop_NTPase"/>
</dbReference>
<comment type="caution">
    <text evidence="3">The sequence shown here is derived from an EMBL/GenBank/DDBJ whole genome shotgun (WGS) entry which is preliminary data.</text>
</comment>
<evidence type="ECO:0000259" key="1">
    <source>
        <dbReference type="Pfam" id="PF02421"/>
    </source>
</evidence>
<dbReference type="Gene3D" id="1.10.287.1770">
    <property type="match status" value="1"/>
</dbReference>
<dbReference type="InterPro" id="IPR030389">
    <property type="entry name" value="G_FEOB_dom"/>
</dbReference>
<proteinExistence type="predicted"/>
<dbReference type="GO" id="GO:0005525">
    <property type="term" value="F:GTP binding"/>
    <property type="evidence" value="ECO:0007669"/>
    <property type="project" value="InterPro"/>
</dbReference>
<dbReference type="PANTHER" id="PTHR43185:SF1">
    <property type="entry name" value="FE(2+) TRANSPORTER FEOB"/>
    <property type="match status" value="1"/>
</dbReference>
<dbReference type="InterPro" id="IPR041069">
    <property type="entry name" value="FeoB_Cyto"/>
</dbReference>
<evidence type="ECO:0008006" key="4">
    <source>
        <dbReference type="Google" id="ProtNLM"/>
    </source>
</evidence>
<accession>A0A645HRJ3</accession>
<feature type="domain" description="FeoB cytosolic helical" evidence="2">
    <location>
        <begin position="72"/>
        <end position="116"/>
    </location>
</feature>
<gene>
    <name evidence="3" type="ORF">SDC9_188748</name>
</gene>
<dbReference type="Pfam" id="PF02421">
    <property type="entry name" value="FeoB_N"/>
    <property type="match status" value="1"/>
</dbReference>
<dbReference type="Gene3D" id="3.40.50.300">
    <property type="entry name" value="P-loop containing nucleotide triphosphate hydrolases"/>
    <property type="match status" value="1"/>
</dbReference>
<feature type="domain" description="FeoB-type G" evidence="1">
    <location>
        <begin position="1"/>
        <end position="54"/>
    </location>
</feature>
<dbReference type="AlphaFoldDB" id="A0A645HRJ3"/>